<dbReference type="Gene3D" id="3.40.50.1000">
    <property type="entry name" value="HAD superfamily/HAD-like"/>
    <property type="match status" value="1"/>
</dbReference>
<dbReference type="InterPro" id="IPR036412">
    <property type="entry name" value="HAD-like_sf"/>
</dbReference>
<dbReference type="SFLD" id="SFLDG01129">
    <property type="entry name" value="C1.5:_HAD__Beta-PGM__Phosphata"/>
    <property type="match status" value="1"/>
</dbReference>
<keyword evidence="1" id="KW-0378">Hydrolase</keyword>
<dbReference type="Pfam" id="PF00702">
    <property type="entry name" value="Hydrolase"/>
    <property type="match status" value="1"/>
</dbReference>
<evidence type="ECO:0000313" key="2">
    <source>
        <dbReference type="Proteomes" id="UP000184394"/>
    </source>
</evidence>
<dbReference type="InterPro" id="IPR023214">
    <property type="entry name" value="HAD_sf"/>
</dbReference>
<dbReference type="AlphaFoldDB" id="A0A1M7GD50"/>
<dbReference type="InterPro" id="IPR051828">
    <property type="entry name" value="HAD-like_hydrolase_domain"/>
</dbReference>
<accession>A0A1M7GD50</accession>
<sequence>MLDNIDAVFLDAGGVLLRPDVFRIKALFPELELDEEMIDRALYPSESHAGAGLAPGDDDNQFVHEFAIACGIPETALDEEREKEMQNIMLFSPWIARKITETKRFIEYIKSTGRKIVIVTNTENGLAKNVLRGAYVCTEGENDCGISTVDKIVDTWLVGIHKPDPAIYTYTADLINVDIKRCLHIGDSFRNDYEAGMKAGAKVLLFRPYEKRSETTICSLLDVLPDEAVS</sequence>
<dbReference type="InterPro" id="IPR006439">
    <property type="entry name" value="HAD-SF_hydro_IA"/>
</dbReference>
<reference evidence="1 2" key="1">
    <citation type="submission" date="2016-11" db="EMBL/GenBank/DDBJ databases">
        <authorList>
            <person name="Jaros S."/>
            <person name="Januszkiewicz K."/>
            <person name="Wedrychowicz H."/>
        </authorList>
    </citation>
    <scope>NUCLEOTIDE SEQUENCE [LARGE SCALE GENOMIC DNA]</scope>
    <source>
        <strain evidence="1 2">Y1</strain>
    </source>
</reference>
<dbReference type="Proteomes" id="UP000184394">
    <property type="component" value="Unassembled WGS sequence"/>
</dbReference>
<dbReference type="SFLD" id="SFLDS00003">
    <property type="entry name" value="Haloacid_Dehalogenase"/>
    <property type="match status" value="1"/>
</dbReference>
<proteinExistence type="predicted"/>
<organism evidence="1 2">
    <name type="scientific">Ruminococcus flavefaciens</name>
    <dbReference type="NCBI Taxonomy" id="1265"/>
    <lineage>
        <taxon>Bacteria</taxon>
        <taxon>Bacillati</taxon>
        <taxon>Bacillota</taxon>
        <taxon>Clostridia</taxon>
        <taxon>Eubacteriales</taxon>
        <taxon>Oscillospiraceae</taxon>
        <taxon>Ruminococcus</taxon>
    </lineage>
</organism>
<dbReference type="NCBIfam" id="TIGR01549">
    <property type="entry name" value="HAD-SF-IA-v1"/>
    <property type="match status" value="1"/>
</dbReference>
<evidence type="ECO:0000313" key="1">
    <source>
        <dbReference type="EMBL" id="SHM13877.1"/>
    </source>
</evidence>
<gene>
    <name evidence="1" type="ORF">SAMN04487860_101207</name>
</gene>
<dbReference type="PANTHER" id="PTHR46191">
    <property type="match status" value="1"/>
</dbReference>
<name>A0A1M7GD50_RUMFL</name>
<dbReference type="SUPFAM" id="SSF56784">
    <property type="entry name" value="HAD-like"/>
    <property type="match status" value="1"/>
</dbReference>
<protein>
    <submittedName>
        <fullName evidence="1">Putative hydrolase of the HAD superfamily</fullName>
    </submittedName>
</protein>
<dbReference type="EMBL" id="FRCT01000001">
    <property type="protein sequence ID" value="SHM13877.1"/>
    <property type="molecule type" value="Genomic_DNA"/>
</dbReference>
<dbReference type="PANTHER" id="PTHR46191:SF2">
    <property type="entry name" value="HALOACID DEHALOGENASE-LIKE HYDROLASE DOMAIN-CONTAINING PROTEIN 3"/>
    <property type="match status" value="1"/>
</dbReference>
<dbReference type="GO" id="GO:0016787">
    <property type="term" value="F:hydrolase activity"/>
    <property type="evidence" value="ECO:0007669"/>
    <property type="project" value="UniProtKB-KW"/>
</dbReference>